<organism evidence="3 4">
    <name type="scientific">Polymorphum gilvum (strain LMG 25793 / CGMCC 1.9160 / SL003B-26A1)</name>
    <dbReference type="NCBI Taxonomy" id="991905"/>
    <lineage>
        <taxon>Bacteria</taxon>
        <taxon>Pseudomonadati</taxon>
        <taxon>Pseudomonadota</taxon>
        <taxon>Alphaproteobacteria</taxon>
        <taxon>Rhodobacterales</taxon>
        <taxon>Paracoccaceae</taxon>
        <taxon>Polymorphum</taxon>
    </lineage>
</organism>
<gene>
    <name evidence="3" type="ordered locus">SL003B_2934</name>
</gene>
<dbReference type="KEGG" id="pgv:SL003B_2934"/>
<dbReference type="EMBL" id="CP002568">
    <property type="protein sequence ID" value="ADZ71357.1"/>
    <property type="molecule type" value="Genomic_DNA"/>
</dbReference>
<dbReference type="InterPro" id="IPR043605">
    <property type="entry name" value="DUF883_C"/>
</dbReference>
<reference evidence="3 4" key="1">
    <citation type="journal article" date="2011" name="J. Bacteriol.">
        <title>Complete genome sequence of Polymorphum gilvum SL003B-26A1T, a crude oil-degrading bacterium from oil-polluted saline soil.</title>
        <authorList>
            <person name="Li S.G."/>
            <person name="Tang Y.Q."/>
            <person name="Nie Y."/>
            <person name="Cai M."/>
            <person name="Wu X.L."/>
        </authorList>
    </citation>
    <scope>NUCLEOTIDE SEQUENCE [LARGE SCALE GENOMIC DNA]</scope>
    <source>
        <strain evidence="4">LMG 25793 / CGMCC 1.9160 / SL003B-26A1</strain>
    </source>
</reference>
<evidence type="ECO:0000313" key="4">
    <source>
        <dbReference type="Proteomes" id="UP000008130"/>
    </source>
</evidence>
<dbReference type="Pfam" id="PF19029">
    <property type="entry name" value="DUF883_C"/>
    <property type="match status" value="1"/>
</dbReference>
<proteinExistence type="predicted"/>
<evidence type="ECO:0000313" key="3">
    <source>
        <dbReference type="EMBL" id="ADZ71357.1"/>
    </source>
</evidence>
<keyword evidence="4" id="KW-1185">Reference proteome</keyword>
<dbReference type="RefSeq" id="WP_013653670.1">
    <property type="nucleotide sequence ID" value="NC_015259.1"/>
</dbReference>
<evidence type="ECO:0000256" key="1">
    <source>
        <dbReference type="SAM" id="Phobius"/>
    </source>
</evidence>
<keyword evidence="1" id="KW-0472">Membrane</keyword>
<dbReference type="STRING" id="991905.SL003B_2934"/>
<dbReference type="AlphaFoldDB" id="F2IV26"/>
<accession>F2IV26</accession>
<evidence type="ECO:0000259" key="2">
    <source>
        <dbReference type="Pfam" id="PF19029"/>
    </source>
</evidence>
<name>F2IV26_POLGS</name>
<protein>
    <recommendedName>
        <fullName evidence="2">DUF883 domain-containing protein</fullName>
    </recommendedName>
</protein>
<dbReference type="eggNOG" id="COG4575">
    <property type="taxonomic scope" value="Bacteria"/>
</dbReference>
<feature type="transmembrane region" description="Helical" evidence="1">
    <location>
        <begin position="96"/>
        <end position="113"/>
    </location>
</feature>
<dbReference type="HOGENOM" id="CLU_132623_2_3_5"/>
<feature type="domain" description="DUF883" evidence="2">
    <location>
        <begin position="91"/>
        <end position="113"/>
    </location>
</feature>
<keyword evidence="1" id="KW-0812">Transmembrane</keyword>
<dbReference type="Proteomes" id="UP000008130">
    <property type="component" value="Chromosome"/>
</dbReference>
<keyword evidence="1" id="KW-1133">Transmembrane helix</keyword>
<sequence length="115" mass="12010">MATAQAIKTNNSKTEPAIEETRDDLAAQIAALKADLSSLTARIAGLGETGARALRTETKTATAKAAATGEALIHELAARERELELRARAGIREHPLQAVAIAAGVGFLAALLVRR</sequence>